<dbReference type="InterPro" id="IPR056792">
    <property type="entry name" value="PRC_RimM"/>
</dbReference>
<dbReference type="InterPro" id="IPR002676">
    <property type="entry name" value="RimM_N"/>
</dbReference>
<keyword evidence="4 5" id="KW-0143">Chaperone</keyword>
<organism evidence="8 9">
    <name type="scientific">Rhizosphaericola mali</name>
    <dbReference type="NCBI Taxonomy" id="2545455"/>
    <lineage>
        <taxon>Bacteria</taxon>
        <taxon>Pseudomonadati</taxon>
        <taxon>Bacteroidota</taxon>
        <taxon>Chitinophagia</taxon>
        <taxon>Chitinophagales</taxon>
        <taxon>Chitinophagaceae</taxon>
        <taxon>Rhizosphaericola</taxon>
    </lineage>
</organism>
<feature type="domain" description="RimM N-terminal" evidence="6">
    <location>
        <begin position="6"/>
        <end position="86"/>
    </location>
</feature>
<evidence type="ECO:0000259" key="6">
    <source>
        <dbReference type="Pfam" id="PF01782"/>
    </source>
</evidence>
<dbReference type="Pfam" id="PF24986">
    <property type="entry name" value="PRC_RimM"/>
    <property type="match status" value="1"/>
</dbReference>
<keyword evidence="9" id="KW-1185">Reference proteome</keyword>
<comment type="function">
    <text evidence="5">An accessory protein needed during the final step in the assembly of 30S ribosomal subunit, possibly for assembly of the head region. Essential for efficient processing of 16S rRNA. May be needed both before and after RbfA during the maturation of 16S rRNA. It has affinity for free ribosomal 30S subunits but not for 70S ribosomes.</text>
</comment>
<accession>A0A5P2G709</accession>
<comment type="similarity">
    <text evidence="5">Belongs to the RimM family.</text>
</comment>
<dbReference type="SUPFAM" id="SSF50346">
    <property type="entry name" value="PRC-barrel domain"/>
    <property type="match status" value="1"/>
</dbReference>
<comment type="domain">
    <text evidence="5">The PRC barrel domain binds ribosomal protein uS19.</text>
</comment>
<evidence type="ECO:0000313" key="8">
    <source>
        <dbReference type="EMBL" id="QES89560.1"/>
    </source>
</evidence>
<comment type="subcellular location">
    <subcellularLocation>
        <location evidence="5">Cytoplasm</location>
    </subcellularLocation>
</comment>
<dbReference type="KEGG" id="arac:E0W69_013110"/>
<name>A0A5P2G709_9BACT</name>
<dbReference type="GO" id="GO:0006364">
    <property type="term" value="P:rRNA processing"/>
    <property type="evidence" value="ECO:0007669"/>
    <property type="project" value="UniProtKB-UniRule"/>
</dbReference>
<dbReference type="GO" id="GO:0043022">
    <property type="term" value="F:ribosome binding"/>
    <property type="evidence" value="ECO:0007669"/>
    <property type="project" value="InterPro"/>
</dbReference>
<evidence type="ECO:0000256" key="4">
    <source>
        <dbReference type="ARBA" id="ARBA00023186"/>
    </source>
</evidence>
<dbReference type="GO" id="GO:0005840">
    <property type="term" value="C:ribosome"/>
    <property type="evidence" value="ECO:0007669"/>
    <property type="project" value="InterPro"/>
</dbReference>
<sequence length="172" mass="19613">MDYIEIGKIVGTHGINGEVVLAHALSKKLNFKNIQALFIENMNKQKIPWFVLQSNPKNTEETILKFEEIETKEAATPLLKKKVWLTQVDFEKLAGKNNPISLIGYQLWDNKTSLAPIEEIIDQPHQVLARITLEGKEVLIPLHKETIIQVDHQKKEIITNLPDGLLEVYLAN</sequence>
<dbReference type="GO" id="GO:0005737">
    <property type="term" value="C:cytoplasm"/>
    <property type="evidence" value="ECO:0007669"/>
    <property type="project" value="UniProtKB-SubCell"/>
</dbReference>
<reference evidence="8 9" key="1">
    <citation type="submission" date="2019-09" db="EMBL/GenBank/DDBJ databases">
        <title>Complete genome sequence of Arachidicoccus sp. B3-10 isolated from apple orchard soil.</title>
        <authorList>
            <person name="Kim H.S."/>
            <person name="Han K.-I."/>
            <person name="Suh M.K."/>
            <person name="Lee K.C."/>
            <person name="Eom M.K."/>
            <person name="Kim J.-S."/>
            <person name="Kang S.W."/>
            <person name="Sin Y."/>
            <person name="Lee J.-S."/>
        </authorList>
    </citation>
    <scope>NUCLEOTIDE SEQUENCE [LARGE SCALE GENOMIC DNA]</scope>
    <source>
        <strain evidence="8 9">B3-10</strain>
    </source>
</reference>
<keyword evidence="2 5" id="KW-0690">Ribosome biogenesis</keyword>
<dbReference type="OrthoDB" id="9810331at2"/>
<dbReference type="Pfam" id="PF01782">
    <property type="entry name" value="RimM"/>
    <property type="match status" value="1"/>
</dbReference>
<evidence type="ECO:0000256" key="2">
    <source>
        <dbReference type="ARBA" id="ARBA00022517"/>
    </source>
</evidence>
<evidence type="ECO:0000256" key="3">
    <source>
        <dbReference type="ARBA" id="ARBA00022552"/>
    </source>
</evidence>
<feature type="domain" description="Ribosome maturation factor RimM PRC barrel" evidence="7">
    <location>
        <begin position="101"/>
        <end position="165"/>
    </location>
</feature>
<dbReference type="Gene3D" id="2.30.30.240">
    <property type="entry name" value="PRC-barrel domain"/>
    <property type="match status" value="1"/>
</dbReference>
<keyword evidence="1 5" id="KW-0963">Cytoplasm</keyword>
<dbReference type="PANTHER" id="PTHR33692:SF1">
    <property type="entry name" value="RIBOSOME MATURATION FACTOR RIMM"/>
    <property type="match status" value="1"/>
</dbReference>
<dbReference type="HAMAP" id="MF_00014">
    <property type="entry name" value="Ribosome_mat_RimM"/>
    <property type="match status" value="1"/>
</dbReference>
<proteinExistence type="inferred from homology"/>
<dbReference type="InterPro" id="IPR011961">
    <property type="entry name" value="RimM"/>
</dbReference>
<evidence type="ECO:0000256" key="5">
    <source>
        <dbReference type="HAMAP-Rule" id="MF_00014"/>
    </source>
</evidence>
<dbReference type="InterPro" id="IPR036976">
    <property type="entry name" value="RimM_N_sf"/>
</dbReference>
<evidence type="ECO:0000313" key="9">
    <source>
        <dbReference type="Proteomes" id="UP000292424"/>
    </source>
</evidence>
<keyword evidence="3 5" id="KW-0698">rRNA processing</keyword>
<dbReference type="InterPro" id="IPR009000">
    <property type="entry name" value="Transl_B-barrel_sf"/>
</dbReference>
<dbReference type="GO" id="GO:0042274">
    <property type="term" value="P:ribosomal small subunit biogenesis"/>
    <property type="evidence" value="ECO:0007669"/>
    <property type="project" value="UniProtKB-UniRule"/>
</dbReference>
<dbReference type="NCBIfam" id="TIGR02273">
    <property type="entry name" value="16S_RimM"/>
    <property type="match status" value="1"/>
</dbReference>
<dbReference type="SUPFAM" id="SSF50447">
    <property type="entry name" value="Translation proteins"/>
    <property type="match status" value="1"/>
</dbReference>
<dbReference type="InterPro" id="IPR011033">
    <property type="entry name" value="PRC_barrel-like_sf"/>
</dbReference>
<dbReference type="RefSeq" id="WP_131330503.1">
    <property type="nucleotide sequence ID" value="NZ_CP044016.1"/>
</dbReference>
<evidence type="ECO:0000259" key="7">
    <source>
        <dbReference type="Pfam" id="PF24986"/>
    </source>
</evidence>
<gene>
    <name evidence="5 8" type="primary">rimM</name>
    <name evidence="8" type="ORF">E0W69_013110</name>
</gene>
<dbReference type="AlphaFoldDB" id="A0A5P2G709"/>
<dbReference type="Proteomes" id="UP000292424">
    <property type="component" value="Chromosome"/>
</dbReference>
<evidence type="ECO:0000256" key="1">
    <source>
        <dbReference type="ARBA" id="ARBA00022490"/>
    </source>
</evidence>
<dbReference type="PANTHER" id="PTHR33692">
    <property type="entry name" value="RIBOSOME MATURATION FACTOR RIMM"/>
    <property type="match status" value="1"/>
</dbReference>
<comment type="subunit">
    <text evidence="5">Binds ribosomal protein uS19.</text>
</comment>
<protein>
    <recommendedName>
        <fullName evidence="5">Ribosome maturation factor RimM</fullName>
    </recommendedName>
</protein>
<dbReference type="EMBL" id="CP044016">
    <property type="protein sequence ID" value="QES89560.1"/>
    <property type="molecule type" value="Genomic_DNA"/>
</dbReference>
<dbReference type="Gene3D" id="2.40.30.60">
    <property type="entry name" value="RimM"/>
    <property type="match status" value="1"/>
</dbReference>